<keyword evidence="2" id="KW-0378">Hydrolase</keyword>
<feature type="transmembrane region" description="Helical" evidence="1">
    <location>
        <begin position="6"/>
        <end position="25"/>
    </location>
</feature>
<keyword evidence="1" id="KW-0812">Transmembrane</keyword>
<dbReference type="AlphaFoldDB" id="A0A1P8UYF5"/>
<keyword evidence="2" id="KW-0645">Protease</keyword>
<keyword evidence="3" id="KW-1185">Reference proteome</keyword>
<evidence type="ECO:0000256" key="1">
    <source>
        <dbReference type="SAM" id="Phobius"/>
    </source>
</evidence>
<dbReference type="EMBL" id="CP015093">
    <property type="protein sequence ID" value="APZ54434.1"/>
    <property type="molecule type" value="Genomic_DNA"/>
</dbReference>
<dbReference type="CDD" id="cd05483">
    <property type="entry name" value="retropepsin_like_bacteria"/>
    <property type="match status" value="1"/>
</dbReference>
<organism evidence="2 3">
    <name type="scientific">Salipiger abyssi</name>
    <dbReference type="NCBI Taxonomy" id="1250539"/>
    <lineage>
        <taxon>Bacteria</taxon>
        <taxon>Pseudomonadati</taxon>
        <taxon>Pseudomonadota</taxon>
        <taxon>Alphaproteobacteria</taxon>
        <taxon>Rhodobacterales</taxon>
        <taxon>Roseobacteraceae</taxon>
        <taxon>Salipiger</taxon>
    </lineage>
</organism>
<dbReference type="STRING" id="1250539.Ga0080574_TMP4100"/>
<name>A0A1P8UYF5_9RHOB</name>
<dbReference type="InterPro" id="IPR034122">
    <property type="entry name" value="Retropepsin-like_bacterial"/>
</dbReference>
<dbReference type="NCBIfam" id="TIGR02281">
    <property type="entry name" value="clan_AA_DTGA"/>
    <property type="match status" value="1"/>
</dbReference>
<dbReference type="OrthoDB" id="7595324at2"/>
<sequence length="193" mass="21196">MTEFDYGNLAYLGLLGAVLVIWMFIQNRERLGQKLQYLAIWGLIFLGAIAAVGLWGDIRQTVMPSQAVFADEGRVELPRAPDGHYYVSLDINGVPTRFVIDTGATGMVLTQQDAERAGLDAEGLMFHGEASTANGIVRTAPVRLDEVALGPFTDRGVRAYVNGGTMRTSLLGMSYLQRFERLEISGGRLILER</sequence>
<dbReference type="Proteomes" id="UP000187059">
    <property type="component" value="Chromosome"/>
</dbReference>
<dbReference type="SUPFAM" id="SSF50630">
    <property type="entry name" value="Acid proteases"/>
    <property type="match status" value="1"/>
</dbReference>
<accession>A0A1P8UYF5</accession>
<dbReference type="GO" id="GO:0006508">
    <property type="term" value="P:proteolysis"/>
    <property type="evidence" value="ECO:0007669"/>
    <property type="project" value="UniProtKB-KW"/>
</dbReference>
<dbReference type="Pfam" id="PF13975">
    <property type="entry name" value="gag-asp_proteas"/>
    <property type="match status" value="1"/>
</dbReference>
<dbReference type="InterPro" id="IPR021109">
    <property type="entry name" value="Peptidase_aspartic_dom_sf"/>
</dbReference>
<evidence type="ECO:0000313" key="2">
    <source>
        <dbReference type="EMBL" id="APZ54434.1"/>
    </source>
</evidence>
<dbReference type="Gene3D" id="2.40.70.10">
    <property type="entry name" value="Acid Proteases"/>
    <property type="match status" value="1"/>
</dbReference>
<gene>
    <name evidence="2" type="ORF">Ga0080574_TMP4100</name>
</gene>
<dbReference type="InterPro" id="IPR011969">
    <property type="entry name" value="Clan_AA_Asp_peptidase_C"/>
</dbReference>
<dbReference type="GO" id="GO:0008233">
    <property type="term" value="F:peptidase activity"/>
    <property type="evidence" value="ECO:0007669"/>
    <property type="project" value="UniProtKB-KW"/>
</dbReference>
<reference evidence="2 3" key="1">
    <citation type="submission" date="2016-04" db="EMBL/GenBank/DDBJ databases">
        <title>Deep-sea bacteria in the southern Pacific.</title>
        <authorList>
            <person name="Tang K."/>
        </authorList>
    </citation>
    <scope>NUCLEOTIDE SEQUENCE [LARGE SCALE GENOMIC DNA]</scope>
    <source>
        <strain evidence="2 3">JLT2014</strain>
    </source>
</reference>
<feature type="transmembrane region" description="Helical" evidence="1">
    <location>
        <begin position="37"/>
        <end position="56"/>
    </location>
</feature>
<evidence type="ECO:0000313" key="3">
    <source>
        <dbReference type="Proteomes" id="UP000187059"/>
    </source>
</evidence>
<protein>
    <submittedName>
        <fullName evidence="2">Aspartyl protease family protein</fullName>
    </submittedName>
</protein>
<dbReference type="RefSeq" id="WP_076703899.1">
    <property type="nucleotide sequence ID" value="NZ_CP015093.1"/>
</dbReference>
<keyword evidence="1" id="KW-1133">Transmembrane helix</keyword>
<proteinExistence type="predicted"/>
<dbReference type="KEGG" id="paby:Ga0080574_TMP4100"/>
<keyword evidence="1" id="KW-0472">Membrane</keyword>